<evidence type="ECO:0000259" key="2">
    <source>
        <dbReference type="Pfam" id="PF02481"/>
    </source>
</evidence>
<organism evidence="3 4">
    <name type="scientific">Microbispora siamensis</name>
    <dbReference type="NCBI Taxonomy" id="564413"/>
    <lineage>
        <taxon>Bacteria</taxon>
        <taxon>Bacillati</taxon>
        <taxon>Actinomycetota</taxon>
        <taxon>Actinomycetes</taxon>
        <taxon>Streptosporangiales</taxon>
        <taxon>Streptosporangiaceae</taxon>
        <taxon>Microbispora</taxon>
    </lineage>
</organism>
<dbReference type="Pfam" id="PF02481">
    <property type="entry name" value="DNA_processg_A"/>
    <property type="match status" value="1"/>
</dbReference>
<gene>
    <name evidence="3" type="ORF">Msi02_22330</name>
</gene>
<evidence type="ECO:0000256" key="1">
    <source>
        <dbReference type="ARBA" id="ARBA00006525"/>
    </source>
</evidence>
<dbReference type="PANTHER" id="PTHR43022">
    <property type="entry name" value="PROTEIN SMF"/>
    <property type="match status" value="1"/>
</dbReference>
<protein>
    <recommendedName>
        <fullName evidence="2">Smf/DprA SLOG domain-containing protein</fullName>
    </recommendedName>
</protein>
<reference evidence="3 4" key="1">
    <citation type="submission" date="2021-01" db="EMBL/GenBank/DDBJ databases">
        <title>Whole genome shotgun sequence of Microbispora siamensis NBRC 104113.</title>
        <authorList>
            <person name="Komaki H."/>
            <person name="Tamura T."/>
        </authorList>
    </citation>
    <scope>NUCLEOTIDE SEQUENCE [LARGE SCALE GENOMIC DNA]</scope>
    <source>
        <strain evidence="3 4">NBRC 104113</strain>
    </source>
</reference>
<name>A0ABQ4GJ06_9ACTN</name>
<dbReference type="EMBL" id="BOOF01000009">
    <property type="protein sequence ID" value="GIH61416.1"/>
    <property type="molecule type" value="Genomic_DNA"/>
</dbReference>
<comment type="similarity">
    <text evidence="1">Belongs to the DprA/Smf family.</text>
</comment>
<sequence>MTTIDEQAAVLALTRATHDKPWFHTARVILDSGSALRLLDGGYAGRDEDDQAHAAAVATRVRPGHLAWGRDLIAAMRAEGVDLVTVLDGTYPGNLIWAYDRPPFLWVRERFQAGDHRAVAVIGEDDISHAAAAAQALAEAGLVVVAPLRTRLDAAVHQAALAAGGRTVAVLAGGIAEPATYGEYANVAKRIAERGAIVSPFWPRSVPIGRSDAFASAVTCGLADCLYVVDGADGGPSCGHVEEALRIGTHVLASQRLHQEQPWVERAASRGGMTAVRDIDDLCEQAVNLVDMASPTNTC</sequence>
<dbReference type="InterPro" id="IPR003488">
    <property type="entry name" value="DprA"/>
</dbReference>
<dbReference type="Gene3D" id="3.40.50.450">
    <property type="match status" value="1"/>
</dbReference>
<comment type="caution">
    <text evidence="3">The sequence shown here is derived from an EMBL/GenBank/DDBJ whole genome shotgun (WGS) entry which is preliminary data.</text>
</comment>
<evidence type="ECO:0000313" key="3">
    <source>
        <dbReference type="EMBL" id="GIH61416.1"/>
    </source>
</evidence>
<keyword evidence="4" id="KW-1185">Reference proteome</keyword>
<dbReference type="SUPFAM" id="SSF102405">
    <property type="entry name" value="MCP/YpsA-like"/>
    <property type="match status" value="1"/>
</dbReference>
<dbReference type="RefSeq" id="WP_204048239.1">
    <property type="nucleotide sequence ID" value="NZ_BOOF01000009.1"/>
</dbReference>
<accession>A0ABQ4GJ06</accession>
<dbReference type="Proteomes" id="UP000660454">
    <property type="component" value="Unassembled WGS sequence"/>
</dbReference>
<feature type="domain" description="Smf/DprA SLOG" evidence="2">
    <location>
        <begin position="83"/>
        <end position="281"/>
    </location>
</feature>
<proteinExistence type="inferred from homology"/>
<dbReference type="InterPro" id="IPR057666">
    <property type="entry name" value="DrpA_SLOG"/>
</dbReference>
<evidence type="ECO:0000313" key="4">
    <source>
        <dbReference type="Proteomes" id="UP000660454"/>
    </source>
</evidence>
<dbReference type="PANTHER" id="PTHR43022:SF1">
    <property type="entry name" value="PROTEIN SMF"/>
    <property type="match status" value="1"/>
</dbReference>